<protein>
    <submittedName>
        <fullName evidence="1">FIG027190: Putative transmembrane protein</fullName>
    </submittedName>
</protein>
<keyword evidence="1" id="KW-0472">Membrane</keyword>
<dbReference type="Gene3D" id="1.25.40.10">
    <property type="entry name" value="Tetratricopeptide repeat domain"/>
    <property type="match status" value="1"/>
</dbReference>
<keyword evidence="1" id="KW-0812">Transmembrane</keyword>
<sequence>MDYQNIIDFWFNEKTKPLWFNSTSDFDGLLEEKYLSVYTDAKNLKLKDWQTQPLGALALVIILDQFPLNMFRGQSQSFETEALSREIAEQAINQGFDAELTTEQKAFLYMPYMHSENLADQEQSLILFNQEGLEDN</sequence>
<dbReference type="Gene3D" id="1.20.58.320">
    <property type="entry name" value="TPR-like"/>
    <property type="match status" value="1"/>
</dbReference>
<dbReference type="AlphaFoldDB" id="A0A3B0ZT30"/>
<reference evidence="1" key="1">
    <citation type="submission" date="2018-06" db="EMBL/GenBank/DDBJ databases">
        <authorList>
            <person name="Zhirakovskaya E."/>
        </authorList>
    </citation>
    <scope>NUCLEOTIDE SEQUENCE</scope>
</reference>
<dbReference type="EMBL" id="UOFT01000008">
    <property type="protein sequence ID" value="VAW91223.1"/>
    <property type="molecule type" value="Genomic_DNA"/>
</dbReference>
<accession>A0A3B0ZT30</accession>
<dbReference type="Pfam" id="PF06041">
    <property type="entry name" value="DUF924"/>
    <property type="match status" value="1"/>
</dbReference>
<name>A0A3B0ZT30_9ZZZZ</name>
<evidence type="ECO:0000313" key="1">
    <source>
        <dbReference type="EMBL" id="VAW91223.1"/>
    </source>
</evidence>
<feature type="non-terminal residue" evidence="1">
    <location>
        <position position="136"/>
    </location>
</feature>
<dbReference type="InterPro" id="IPR010323">
    <property type="entry name" value="DUF924"/>
</dbReference>
<proteinExistence type="predicted"/>
<organism evidence="1">
    <name type="scientific">hydrothermal vent metagenome</name>
    <dbReference type="NCBI Taxonomy" id="652676"/>
    <lineage>
        <taxon>unclassified sequences</taxon>
        <taxon>metagenomes</taxon>
        <taxon>ecological metagenomes</taxon>
    </lineage>
</organism>
<dbReference type="InterPro" id="IPR011990">
    <property type="entry name" value="TPR-like_helical_dom_sf"/>
</dbReference>
<dbReference type="SUPFAM" id="SSF48452">
    <property type="entry name" value="TPR-like"/>
    <property type="match status" value="1"/>
</dbReference>
<gene>
    <name evidence="1" type="ORF">MNBD_GAMMA23-1422</name>
</gene>